<evidence type="ECO:0000256" key="2">
    <source>
        <dbReference type="ARBA" id="ARBA00022475"/>
    </source>
</evidence>
<dbReference type="PROSITE" id="PS50011">
    <property type="entry name" value="PROTEIN_KINASE_DOM"/>
    <property type="match status" value="1"/>
</dbReference>
<feature type="signal peptide" evidence="22">
    <location>
        <begin position="1"/>
        <end position="30"/>
    </location>
</feature>
<evidence type="ECO:0000256" key="5">
    <source>
        <dbReference type="ARBA" id="ARBA00022679"/>
    </source>
</evidence>
<keyword evidence="8 26" id="KW-0430">Lectin</keyword>
<dbReference type="GO" id="GO:0004674">
    <property type="term" value="F:protein serine/threonine kinase activity"/>
    <property type="evidence" value="ECO:0007669"/>
    <property type="project" value="UniProtKB-KW"/>
</dbReference>
<dbReference type="InterPro" id="IPR008271">
    <property type="entry name" value="Ser/Thr_kinase_AS"/>
</dbReference>
<comment type="catalytic activity">
    <reaction evidence="17 19">
        <text>L-threonyl-[protein] + ATP = O-phospho-L-threonyl-[protein] + ADP + H(+)</text>
        <dbReference type="Rhea" id="RHEA:46608"/>
        <dbReference type="Rhea" id="RHEA-COMP:11060"/>
        <dbReference type="Rhea" id="RHEA-COMP:11605"/>
        <dbReference type="ChEBI" id="CHEBI:15378"/>
        <dbReference type="ChEBI" id="CHEBI:30013"/>
        <dbReference type="ChEBI" id="CHEBI:30616"/>
        <dbReference type="ChEBI" id="CHEBI:61977"/>
        <dbReference type="ChEBI" id="CHEBI:456216"/>
        <dbReference type="EC" id="2.7.11.1"/>
    </reaction>
</comment>
<evidence type="ECO:0000256" key="14">
    <source>
        <dbReference type="ARBA" id="ARBA00023157"/>
    </source>
</evidence>
<dbReference type="GO" id="GO:0005524">
    <property type="term" value="F:ATP binding"/>
    <property type="evidence" value="ECO:0007669"/>
    <property type="project" value="UniProtKB-UniRule"/>
</dbReference>
<dbReference type="PANTHER" id="PTHR47974">
    <property type="entry name" value="OS07G0415500 PROTEIN"/>
    <property type="match status" value="1"/>
</dbReference>
<keyword evidence="27" id="KW-1185">Reference proteome</keyword>
<evidence type="ECO:0000256" key="9">
    <source>
        <dbReference type="ARBA" id="ARBA00022741"/>
    </source>
</evidence>
<dbReference type="InterPro" id="IPR001480">
    <property type="entry name" value="Bulb-type_lectin_dom"/>
</dbReference>
<dbReference type="SUPFAM" id="SSF51110">
    <property type="entry name" value="alpha-D-mannose-specific plant lectins"/>
    <property type="match status" value="1"/>
</dbReference>
<sequence>MSYNNMRKPWFCLSLLFLFCVFLHTSPSLAALTFISANQSLSGDQTLVSQGGVFELGFFKPGNSSNYYIGIWYKKVSQRTYVWVANRDKPVSDRFSAKLAISGANLVLFNESQIPIWSTNLTSPTSSFVQVVLQDDGNLVLVDRPNATEYLWQSFDHPTDTFLPGGKLSLNNKTKQPQYLTSWKNREDPSTGLFSLELDPKGTNSYLIRWNKSEEYWTSGPWNGQIFSLVPEMRLNYIYNFSFVSNENESYFTYSMYNSTILSRFIIDISGQIKQLTWLESSQQWNLFWSQPRQQCEVYNFCGAFGRCTETSLPFCSCLPGFEPKNLTDWNLSDFSGGCVRKKKLQCESSDPSKGKKDRFMPLTNMELPTHLESVGAGNVGECELACLNNCSCAAYAYGSNGCSSWSDNILTLQQLSQDDSSGETLYLKLAASEFSDSKSHKGMIIGIIAGSVGGIGVLLAVLLLVMLRRRKRIVGSGELIDSSLMVFGYRDLQNATNNFSEKLGGGGFGSVFKGTIADSSMIAVKKFESISQGEKQFRAEVITIGTIQHVNLVRLRGFCSEGAKRLLVYDYMPNNSLDSHLFQGNHSKVLDWKMRYQIALGIARGLFYLHEKCRDCIIHCDIKPENILLDADFCPKVADFGLAKLVGRDFSKYLTNMRGTRGYLAPEWISRVAITAKADVYSYGMMLFEFVSGRRNSEPSNYNGQVKFFPTCAATVLTHGGDVLSLLDPRLERNADIDEVTRVVKVASWCVHDDETHRPSMGQVVQILKGVLDLNLPPIPRYI</sequence>
<dbReference type="FunFam" id="3.30.200.20:FF:000370">
    <property type="entry name" value="Receptor-like protein kinase 4"/>
    <property type="match status" value="1"/>
</dbReference>
<dbReference type="Pfam" id="PF08276">
    <property type="entry name" value="PAN_2"/>
    <property type="match status" value="1"/>
</dbReference>
<dbReference type="EC" id="2.7.11.1" evidence="19"/>
<dbReference type="InterPro" id="IPR024171">
    <property type="entry name" value="SRK-like_kinase"/>
</dbReference>
<dbReference type="FunFam" id="1.10.510.10:FF:000227">
    <property type="entry name" value="Serine/threonine-protein kinase"/>
    <property type="match status" value="1"/>
</dbReference>
<feature type="domain" description="Apple" evidence="25">
    <location>
        <begin position="347"/>
        <end position="431"/>
    </location>
</feature>
<keyword evidence="10 19" id="KW-0418">Kinase</keyword>
<evidence type="ECO:0000256" key="7">
    <source>
        <dbReference type="ARBA" id="ARBA00022729"/>
    </source>
</evidence>
<dbReference type="CDD" id="cd01098">
    <property type="entry name" value="PAN_AP_plant"/>
    <property type="match status" value="1"/>
</dbReference>
<keyword evidence="2" id="KW-1003">Cell membrane</keyword>
<comment type="caution">
    <text evidence="26">The sequence shown here is derived from an EMBL/GenBank/DDBJ whole genome shotgun (WGS) entry which is preliminary data.</text>
</comment>
<evidence type="ECO:0000313" key="27">
    <source>
        <dbReference type="Proteomes" id="UP000634136"/>
    </source>
</evidence>
<evidence type="ECO:0000256" key="12">
    <source>
        <dbReference type="ARBA" id="ARBA00022989"/>
    </source>
</evidence>
<dbReference type="PANTHER" id="PTHR47974:SF19">
    <property type="entry name" value="RECEPTOR-LIKE SERINE_THREONINE-PROTEIN KINASE"/>
    <property type="match status" value="1"/>
</dbReference>
<comment type="similarity">
    <text evidence="19">Belongs to the protein kinase superfamily. Ser/Thr protein kinase family.</text>
</comment>
<keyword evidence="7 22" id="KW-0732">Signal</keyword>
<evidence type="ECO:0000256" key="3">
    <source>
        <dbReference type="ARBA" id="ARBA00022527"/>
    </source>
</evidence>
<reference evidence="26" key="1">
    <citation type="submission" date="2020-09" db="EMBL/GenBank/DDBJ databases">
        <title>Genome-Enabled Discovery of Anthraquinone Biosynthesis in Senna tora.</title>
        <authorList>
            <person name="Kang S.-H."/>
            <person name="Pandey R.P."/>
            <person name="Lee C.-M."/>
            <person name="Sim J.-S."/>
            <person name="Jeong J.-T."/>
            <person name="Choi B.-S."/>
            <person name="Jung M."/>
            <person name="Ginzburg D."/>
            <person name="Zhao K."/>
            <person name="Won S.Y."/>
            <person name="Oh T.-J."/>
            <person name="Yu Y."/>
            <person name="Kim N.-H."/>
            <person name="Lee O.R."/>
            <person name="Lee T.-H."/>
            <person name="Bashyal P."/>
            <person name="Kim T.-S."/>
            <person name="Lee W.-H."/>
            <person name="Kawkins C."/>
            <person name="Kim C.-K."/>
            <person name="Kim J.S."/>
            <person name="Ahn B.O."/>
            <person name="Rhee S.Y."/>
            <person name="Sohng J.K."/>
        </authorList>
    </citation>
    <scope>NUCLEOTIDE SEQUENCE</scope>
    <source>
        <tissue evidence="26">Leaf</tissue>
    </source>
</reference>
<accession>A0A834TIZ5</accession>
<dbReference type="GO" id="GO:0048544">
    <property type="term" value="P:recognition of pollen"/>
    <property type="evidence" value="ECO:0007669"/>
    <property type="project" value="InterPro"/>
</dbReference>
<dbReference type="PROSITE" id="PS50948">
    <property type="entry name" value="PAN"/>
    <property type="match status" value="1"/>
</dbReference>
<evidence type="ECO:0000256" key="16">
    <source>
        <dbReference type="ARBA" id="ARBA00023180"/>
    </source>
</evidence>
<dbReference type="InterPro" id="IPR003609">
    <property type="entry name" value="Pan_app"/>
</dbReference>
<evidence type="ECO:0000256" key="10">
    <source>
        <dbReference type="ARBA" id="ARBA00022777"/>
    </source>
</evidence>
<dbReference type="GO" id="GO:0030246">
    <property type="term" value="F:carbohydrate binding"/>
    <property type="evidence" value="ECO:0007669"/>
    <property type="project" value="UniProtKB-KW"/>
</dbReference>
<evidence type="ECO:0000256" key="6">
    <source>
        <dbReference type="ARBA" id="ARBA00022692"/>
    </source>
</evidence>
<comment type="subcellular location">
    <subcellularLocation>
        <location evidence="1">Cell membrane</location>
        <topology evidence="1">Single-pass type I membrane protein</topology>
    </subcellularLocation>
</comment>
<keyword evidence="6 21" id="KW-0812">Transmembrane</keyword>
<gene>
    <name evidence="26" type="ORF">G2W53_021221</name>
</gene>
<evidence type="ECO:0000256" key="17">
    <source>
        <dbReference type="ARBA" id="ARBA00047899"/>
    </source>
</evidence>
<feature type="transmembrane region" description="Helical" evidence="21">
    <location>
        <begin position="444"/>
        <end position="468"/>
    </location>
</feature>
<comment type="catalytic activity">
    <reaction evidence="18 19">
        <text>L-seryl-[protein] + ATP = O-phospho-L-seryl-[protein] + ADP + H(+)</text>
        <dbReference type="Rhea" id="RHEA:17989"/>
        <dbReference type="Rhea" id="RHEA-COMP:9863"/>
        <dbReference type="Rhea" id="RHEA-COMP:11604"/>
        <dbReference type="ChEBI" id="CHEBI:15378"/>
        <dbReference type="ChEBI" id="CHEBI:29999"/>
        <dbReference type="ChEBI" id="CHEBI:30616"/>
        <dbReference type="ChEBI" id="CHEBI:83421"/>
        <dbReference type="ChEBI" id="CHEBI:456216"/>
        <dbReference type="EC" id="2.7.11.1"/>
    </reaction>
</comment>
<dbReference type="SMART" id="SM00108">
    <property type="entry name" value="B_lectin"/>
    <property type="match status" value="1"/>
</dbReference>
<feature type="domain" description="Protein kinase" evidence="23">
    <location>
        <begin position="498"/>
        <end position="773"/>
    </location>
</feature>
<evidence type="ECO:0000313" key="26">
    <source>
        <dbReference type="EMBL" id="KAF7823077.1"/>
    </source>
</evidence>
<dbReference type="Proteomes" id="UP000634136">
    <property type="component" value="Unassembled WGS sequence"/>
</dbReference>
<protein>
    <recommendedName>
        <fullName evidence="19">Receptor-like serine/threonine-protein kinase</fullName>
        <ecNumber evidence="19">2.7.11.1</ecNumber>
    </recommendedName>
</protein>
<dbReference type="CDD" id="cd00028">
    <property type="entry name" value="B_lectin"/>
    <property type="match status" value="1"/>
</dbReference>
<dbReference type="PROSITE" id="PS00108">
    <property type="entry name" value="PROTEIN_KINASE_ST"/>
    <property type="match status" value="1"/>
</dbReference>
<keyword evidence="4" id="KW-0597">Phosphoprotein</keyword>
<dbReference type="OrthoDB" id="643280at2759"/>
<dbReference type="AlphaFoldDB" id="A0A834TIZ5"/>
<dbReference type="SUPFAM" id="SSF56112">
    <property type="entry name" value="Protein kinase-like (PK-like)"/>
    <property type="match status" value="1"/>
</dbReference>
<keyword evidence="15 26" id="KW-0675">Receptor</keyword>
<evidence type="ECO:0000259" key="25">
    <source>
        <dbReference type="PROSITE" id="PS50948"/>
    </source>
</evidence>
<feature type="chain" id="PRO_5032958492" description="Receptor-like serine/threonine-protein kinase" evidence="22">
    <location>
        <begin position="31"/>
        <end position="784"/>
    </location>
</feature>
<dbReference type="PIRSF" id="PIRSF000641">
    <property type="entry name" value="SRK"/>
    <property type="match status" value="1"/>
</dbReference>
<evidence type="ECO:0000256" key="22">
    <source>
        <dbReference type="SAM" id="SignalP"/>
    </source>
</evidence>
<dbReference type="Pfam" id="PF00954">
    <property type="entry name" value="S_locus_glycop"/>
    <property type="match status" value="1"/>
</dbReference>
<organism evidence="26 27">
    <name type="scientific">Senna tora</name>
    <dbReference type="NCBI Taxonomy" id="362788"/>
    <lineage>
        <taxon>Eukaryota</taxon>
        <taxon>Viridiplantae</taxon>
        <taxon>Streptophyta</taxon>
        <taxon>Embryophyta</taxon>
        <taxon>Tracheophyta</taxon>
        <taxon>Spermatophyta</taxon>
        <taxon>Magnoliopsida</taxon>
        <taxon>eudicotyledons</taxon>
        <taxon>Gunneridae</taxon>
        <taxon>Pentapetalae</taxon>
        <taxon>rosids</taxon>
        <taxon>fabids</taxon>
        <taxon>Fabales</taxon>
        <taxon>Fabaceae</taxon>
        <taxon>Caesalpinioideae</taxon>
        <taxon>Cassia clade</taxon>
        <taxon>Senna</taxon>
    </lineage>
</organism>
<keyword evidence="5 19" id="KW-0808">Transferase</keyword>
<dbReference type="GO" id="GO:0005886">
    <property type="term" value="C:plasma membrane"/>
    <property type="evidence" value="ECO:0007669"/>
    <property type="project" value="UniProtKB-SubCell"/>
</dbReference>
<dbReference type="PROSITE" id="PS50927">
    <property type="entry name" value="BULB_LECTIN"/>
    <property type="match status" value="1"/>
</dbReference>
<evidence type="ECO:0000256" key="18">
    <source>
        <dbReference type="ARBA" id="ARBA00048679"/>
    </source>
</evidence>
<dbReference type="Gene3D" id="3.30.200.20">
    <property type="entry name" value="Phosphorylase Kinase, domain 1"/>
    <property type="match status" value="1"/>
</dbReference>
<evidence type="ECO:0000256" key="19">
    <source>
        <dbReference type="PIRNR" id="PIRNR000641"/>
    </source>
</evidence>
<evidence type="ECO:0000259" key="24">
    <source>
        <dbReference type="PROSITE" id="PS50927"/>
    </source>
</evidence>
<evidence type="ECO:0000256" key="11">
    <source>
        <dbReference type="ARBA" id="ARBA00022840"/>
    </source>
</evidence>
<dbReference type="FunFam" id="2.90.10.10:FF:000002">
    <property type="entry name" value="Serine/threonine-protein kinase"/>
    <property type="match status" value="1"/>
</dbReference>
<keyword evidence="3 19" id="KW-0723">Serine/threonine-protein kinase</keyword>
<evidence type="ECO:0000256" key="8">
    <source>
        <dbReference type="ARBA" id="ARBA00022734"/>
    </source>
</evidence>
<dbReference type="InterPro" id="IPR000858">
    <property type="entry name" value="S_locus_glycoprot_dom"/>
</dbReference>
<keyword evidence="11 19" id="KW-0067">ATP-binding</keyword>
<dbReference type="InterPro" id="IPR011009">
    <property type="entry name" value="Kinase-like_dom_sf"/>
</dbReference>
<dbReference type="SMART" id="SM00473">
    <property type="entry name" value="PAN_AP"/>
    <property type="match status" value="1"/>
</dbReference>
<keyword evidence="12 21" id="KW-1133">Transmembrane helix</keyword>
<feature type="domain" description="Bulb-type lectin" evidence="24">
    <location>
        <begin position="32"/>
        <end position="154"/>
    </location>
</feature>
<dbReference type="SMART" id="SM00220">
    <property type="entry name" value="S_TKc"/>
    <property type="match status" value="1"/>
</dbReference>
<dbReference type="Gene3D" id="2.90.10.10">
    <property type="entry name" value="Bulb-type lectin domain"/>
    <property type="match status" value="1"/>
</dbReference>
<keyword evidence="9 19" id="KW-0547">Nucleotide-binding</keyword>
<keyword evidence="14" id="KW-1015">Disulfide bond</keyword>
<dbReference type="PROSITE" id="PS00107">
    <property type="entry name" value="PROTEIN_KINASE_ATP"/>
    <property type="match status" value="1"/>
</dbReference>
<evidence type="ECO:0000256" key="1">
    <source>
        <dbReference type="ARBA" id="ARBA00004251"/>
    </source>
</evidence>
<proteinExistence type="inferred from homology"/>
<dbReference type="Pfam" id="PF01453">
    <property type="entry name" value="B_lectin"/>
    <property type="match status" value="1"/>
</dbReference>
<dbReference type="InterPro" id="IPR017441">
    <property type="entry name" value="Protein_kinase_ATP_BS"/>
</dbReference>
<evidence type="ECO:0000256" key="4">
    <source>
        <dbReference type="ARBA" id="ARBA00022553"/>
    </source>
</evidence>
<dbReference type="Pfam" id="PF00069">
    <property type="entry name" value="Pkinase"/>
    <property type="match status" value="1"/>
</dbReference>
<evidence type="ECO:0000256" key="13">
    <source>
        <dbReference type="ARBA" id="ARBA00023136"/>
    </source>
</evidence>
<dbReference type="InterPro" id="IPR036426">
    <property type="entry name" value="Bulb-type_lectin_dom_sf"/>
</dbReference>
<evidence type="ECO:0000259" key="23">
    <source>
        <dbReference type="PROSITE" id="PS50011"/>
    </source>
</evidence>
<dbReference type="EMBL" id="JAAIUW010000007">
    <property type="protein sequence ID" value="KAF7823077.1"/>
    <property type="molecule type" value="Genomic_DNA"/>
</dbReference>
<keyword evidence="16" id="KW-0325">Glycoprotein</keyword>
<dbReference type="CDD" id="cd14066">
    <property type="entry name" value="STKc_IRAK"/>
    <property type="match status" value="1"/>
</dbReference>
<keyword evidence="13 21" id="KW-0472">Membrane</keyword>
<name>A0A834TIZ5_9FABA</name>
<evidence type="ECO:0000256" key="20">
    <source>
        <dbReference type="PROSITE-ProRule" id="PRU10141"/>
    </source>
</evidence>
<dbReference type="Gene3D" id="1.10.510.10">
    <property type="entry name" value="Transferase(Phosphotransferase) domain 1"/>
    <property type="match status" value="1"/>
</dbReference>
<evidence type="ECO:0000256" key="21">
    <source>
        <dbReference type="SAM" id="Phobius"/>
    </source>
</evidence>
<evidence type="ECO:0000256" key="15">
    <source>
        <dbReference type="ARBA" id="ARBA00023170"/>
    </source>
</evidence>
<feature type="binding site" evidence="20">
    <location>
        <position position="527"/>
    </location>
    <ligand>
        <name>ATP</name>
        <dbReference type="ChEBI" id="CHEBI:30616"/>
    </ligand>
</feature>
<dbReference type="InterPro" id="IPR000719">
    <property type="entry name" value="Prot_kinase_dom"/>
</dbReference>